<dbReference type="InterPro" id="IPR003591">
    <property type="entry name" value="Leu-rich_rpt_typical-subtyp"/>
</dbReference>
<dbReference type="InterPro" id="IPR001611">
    <property type="entry name" value="Leu-rich_rpt"/>
</dbReference>
<dbReference type="InterPro" id="IPR050333">
    <property type="entry name" value="SLRP"/>
</dbReference>
<keyword evidence="3" id="KW-0732">Signal</keyword>
<feature type="chain" id="PRO_5026860288" evidence="3">
    <location>
        <begin position="19"/>
        <end position="457"/>
    </location>
</feature>
<dbReference type="PANTHER" id="PTHR45712:SF22">
    <property type="entry name" value="INSULIN-LIKE GROWTH FACTOR-BINDING PROTEIN COMPLEX ACID LABILE SUBUNIT"/>
    <property type="match status" value="1"/>
</dbReference>
<dbReference type="SMART" id="SM00369">
    <property type="entry name" value="LRR_TYP"/>
    <property type="match status" value="6"/>
</dbReference>
<dbReference type="Proteomes" id="UP000507470">
    <property type="component" value="Unassembled WGS sequence"/>
</dbReference>
<dbReference type="OrthoDB" id="676979at2759"/>
<protein>
    <submittedName>
        <fullName evidence="4">Uncharacterized protein</fullName>
    </submittedName>
</protein>
<evidence type="ECO:0000313" key="4">
    <source>
        <dbReference type="EMBL" id="CAC5411957.1"/>
    </source>
</evidence>
<proteinExistence type="predicted"/>
<dbReference type="SUPFAM" id="SSF52058">
    <property type="entry name" value="L domain-like"/>
    <property type="match status" value="1"/>
</dbReference>
<sequence length="457" mass="50728">MLLLLALVLVSTTVTVDGACKTIGNVYDCANSGRTSIPDFTTVSNPGSITIVNLNNNNIRTIPLHAFKGLTHKDLEINLGHNQITSIQDGAFDAVYDTLVKLTLRSNKLRDLSQAQDIGKLNKLSYLDVKDNDFPDGTTLDRGTTDNVFRLIGDTITEFHFGGRNIATWPRVALTHFPKLETLNYEGGYLANVPYDGFHGFEHTLKRLHISHTQLRQIPLAISQLTQLIELYFDDNVHVHDSGIFAQAFATLTHTTSPLLVLSLQNDGLSRFPAVLRNLVNLKELNMGRNNLWYVADDALSLLINASITKMGLSGCQLDRIPQALLKLPSMAELDVSNNNIQSIERYDMSNQPTITKLNVSHNPLAYISTEAFQSLPALEVIDFSSTAMTQIPKAIINTPALKTLNLANCLIECTCDLTWITRRLHQGKTFIGTCETIEQPVETYIQTRVPTCPARR</sequence>
<dbReference type="Pfam" id="PF13855">
    <property type="entry name" value="LRR_8"/>
    <property type="match status" value="2"/>
</dbReference>
<dbReference type="SUPFAM" id="SSF52075">
    <property type="entry name" value="Outer arm dynein light chain 1"/>
    <property type="match status" value="1"/>
</dbReference>
<keyword evidence="2" id="KW-0677">Repeat</keyword>
<dbReference type="PANTHER" id="PTHR45712">
    <property type="entry name" value="AGAP008170-PA"/>
    <property type="match status" value="1"/>
</dbReference>
<evidence type="ECO:0000256" key="3">
    <source>
        <dbReference type="SAM" id="SignalP"/>
    </source>
</evidence>
<evidence type="ECO:0000313" key="5">
    <source>
        <dbReference type="Proteomes" id="UP000507470"/>
    </source>
</evidence>
<gene>
    <name evidence="4" type="ORF">MCOR_44992</name>
</gene>
<keyword evidence="5" id="KW-1185">Reference proteome</keyword>
<reference evidence="4 5" key="1">
    <citation type="submission" date="2020-06" db="EMBL/GenBank/DDBJ databases">
        <authorList>
            <person name="Li R."/>
            <person name="Bekaert M."/>
        </authorList>
    </citation>
    <scope>NUCLEOTIDE SEQUENCE [LARGE SCALE GENOMIC DNA]</scope>
    <source>
        <strain evidence="5">wild</strain>
    </source>
</reference>
<evidence type="ECO:0000256" key="2">
    <source>
        <dbReference type="ARBA" id="ARBA00022737"/>
    </source>
</evidence>
<dbReference type="Gene3D" id="3.80.10.10">
    <property type="entry name" value="Ribonuclease Inhibitor"/>
    <property type="match status" value="3"/>
</dbReference>
<feature type="signal peptide" evidence="3">
    <location>
        <begin position="1"/>
        <end position="18"/>
    </location>
</feature>
<dbReference type="AlphaFoldDB" id="A0A6J8DW48"/>
<organism evidence="4 5">
    <name type="scientific">Mytilus coruscus</name>
    <name type="common">Sea mussel</name>
    <dbReference type="NCBI Taxonomy" id="42192"/>
    <lineage>
        <taxon>Eukaryota</taxon>
        <taxon>Metazoa</taxon>
        <taxon>Spiralia</taxon>
        <taxon>Lophotrochozoa</taxon>
        <taxon>Mollusca</taxon>
        <taxon>Bivalvia</taxon>
        <taxon>Autobranchia</taxon>
        <taxon>Pteriomorphia</taxon>
        <taxon>Mytilida</taxon>
        <taxon>Mytiloidea</taxon>
        <taxon>Mytilidae</taxon>
        <taxon>Mytilinae</taxon>
        <taxon>Mytilus</taxon>
    </lineage>
</organism>
<keyword evidence="1" id="KW-0433">Leucine-rich repeat</keyword>
<dbReference type="InterPro" id="IPR032675">
    <property type="entry name" value="LRR_dom_sf"/>
</dbReference>
<name>A0A6J8DW48_MYTCO</name>
<evidence type="ECO:0000256" key="1">
    <source>
        <dbReference type="ARBA" id="ARBA00022614"/>
    </source>
</evidence>
<dbReference type="EMBL" id="CACVKT020007931">
    <property type="protein sequence ID" value="CAC5411957.1"/>
    <property type="molecule type" value="Genomic_DNA"/>
</dbReference>
<accession>A0A6J8DW48</accession>